<sequence>MAGQDSLNGPMADQQVTGDNICTCGMSTPLFDRSPLLSFTVDSSTSEDRISTSPHGQRASSRNVWPREAERQAPRKSAKSYRTVRGNIHGIAIQAFRPAGNRQENLPANIL</sequence>
<accession>C3YLX4</accession>
<proteinExistence type="predicted"/>
<organism>
    <name type="scientific">Branchiostoma floridae</name>
    <name type="common">Florida lancelet</name>
    <name type="synonym">Amphioxus</name>
    <dbReference type="NCBI Taxonomy" id="7739"/>
    <lineage>
        <taxon>Eukaryota</taxon>
        <taxon>Metazoa</taxon>
        <taxon>Chordata</taxon>
        <taxon>Cephalochordata</taxon>
        <taxon>Leptocardii</taxon>
        <taxon>Amphioxiformes</taxon>
        <taxon>Branchiostomatidae</taxon>
        <taxon>Branchiostoma</taxon>
    </lineage>
</organism>
<feature type="compositionally biased region" description="Polar residues" evidence="1">
    <location>
        <begin position="51"/>
        <end position="63"/>
    </location>
</feature>
<gene>
    <name evidence="2" type="ORF">BRAFLDRAFT_127167</name>
</gene>
<reference evidence="2" key="1">
    <citation type="journal article" date="2008" name="Nature">
        <title>The amphioxus genome and the evolution of the chordate karyotype.</title>
        <authorList>
            <consortium name="US DOE Joint Genome Institute (JGI-PGF)"/>
            <person name="Putnam N.H."/>
            <person name="Butts T."/>
            <person name="Ferrier D.E.K."/>
            <person name="Furlong R.F."/>
            <person name="Hellsten U."/>
            <person name="Kawashima T."/>
            <person name="Robinson-Rechavi M."/>
            <person name="Shoguchi E."/>
            <person name="Terry A."/>
            <person name="Yu J.-K."/>
            <person name="Benito-Gutierrez E.L."/>
            <person name="Dubchak I."/>
            <person name="Garcia-Fernandez J."/>
            <person name="Gibson-Brown J.J."/>
            <person name="Grigoriev I.V."/>
            <person name="Horton A.C."/>
            <person name="de Jong P.J."/>
            <person name="Jurka J."/>
            <person name="Kapitonov V.V."/>
            <person name="Kohara Y."/>
            <person name="Kuroki Y."/>
            <person name="Lindquist E."/>
            <person name="Lucas S."/>
            <person name="Osoegawa K."/>
            <person name="Pennacchio L.A."/>
            <person name="Salamov A.A."/>
            <person name="Satou Y."/>
            <person name="Sauka-Spengler T."/>
            <person name="Schmutz J."/>
            <person name="Shin-I T."/>
            <person name="Toyoda A."/>
            <person name="Bronner-Fraser M."/>
            <person name="Fujiyama A."/>
            <person name="Holland L.Z."/>
            <person name="Holland P.W.H."/>
            <person name="Satoh N."/>
            <person name="Rokhsar D.S."/>
        </authorList>
    </citation>
    <scope>NUCLEOTIDE SEQUENCE [LARGE SCALE GENOMIC DNA]</scope>
    <source>
        <strain evidence="2">S238N-H82</strain>
        <tissue evidence="2">Testes</tissue>
    </source>
</reference>
<feature type="region of interest" description="Disordered" evidence="1">
    <location>
        <begin position="1"/>
        <end position="23"/>
    </location>
</feature>
<evidence type="ECO:0000256" key="1">
    <source>
        <dbReference type="SAM" id="MobiDB-lite"/>
    </source>
</evidence>
<dbReference type="InParanoid" id="C3YLX4"/>
<evidence type="ECO:0000313" key="2">
    <source>
        <dbReference type="EMBL" id="EEN58568.1"/>
    </source>
</evidence>
<feature type="region of interest" description="Disordered" evidence="1">
    <location>
        <begin position="41"/>
        <end position="81"/>
    </location>
</feature>
<dbReference type="AlphaFoldDB" id="C3YLX4"/>
<dbReference type="EMBL" id="GG666529">
    <property type="protein sequence ID" value="EEN58568.1"/>
    <property type="molecule type" value="Genomic_DNA"/>
</dbReference>
<protein>
    <submittedName>
        <fullName evidence="2">Uncharacterized protein</fullName>
    </submittedName>
</protein>
<name>C3YLX4_BRAFL</name>